<protein>
    <submittedName>
        <fullName evidence="2">DUF2975 domain-containing protein</fullName>
    </submittedName>
</protein>
<gene>
    <name evidence="2" type="ORF">ACFP1F_08520</name>
</gene>
<accession>A0ABW1UY12</accession>
<feature type="transmembrane region" description="Helical" evidence="1">
    <location>
        <begin position="91"/>
        <end position="110"/>
    </location>
</feature>
<comment type="caution">
    <text evidence="2">The sequence shown here is derived from an EMBL/GenBank/DDBJ whole genome shotgun (WGS) entry which is preliminary data.</text>
</comment>
<feature type="transmembrane region" description="Helical" evidence="1">
    <location>
        <begin position="12"/>
        <end position="31"/>
    </location>
</feature>
<keyword evidence="1" id="KW-1133">Transmembrane helix</keyword>
<evidence type="ECO:0000313" key="3">
    <source>
        <dbReference type="Proteomes" id="UP001596186"/>
    </source>
</evidence>
<keyword evidence="1" id="KW-0812">Transmembrane</keyword>
<evidence type="ECO:0000313" key="2">
    <source>
        <dbReference type="EMBL" id="MFC6323780.1"/>
    </source>
</evidence>
<name>A0ABW1UY12_9LACO</name>
<dbReference type="EMBL" id="JBHSSN010000015">
    <property type="protein sequence ID" value="MFC6323780.1"/>
    <property type="molecule type" value="Genomic_DNA"/>
</dbReference>
<feature type="transmembrane region" description="Helical" evidence="1">
    <location>
        <begin position="116"/>
        <end position="140"/>
    </location>
</feature>
<dbReference type="RefSeq" id="WP_125592811.1">
    <property type="nucleotide sequence ID" value="NZ_JBHSSN010000015.1"/>
</dbReference>
<sequence length="158" mass="17862">MKRETIFLRIAIYIMALIMLAICIIVIPHHLIGANKLMHNLFYNWILGSGMYLTALLFFTVLWQALKLLHLIDQNKAFSKFSVNNLKKIKIAAYLACLIYILESPFFYMFADKDDAPGVVVIGIILAGTALVIALFASMLQKLLNQAIKIKSENDLTI</sequence>
<dbReference type="Pfam" id="PF11188">
    <property type="entry name" value="DUF2975"/>
    <property type="match status" value="1"/>
</dbReference>
<evidence type="ECO:0000256" key="1">
    <source>
        <dbReference type="SAM" id="Phobius"/>
    </source>
</evidence>
<keyword evidence="1" id="KW-0472">Membrane</keyword>
<dbReference type="InterPro" id="IPR021354">
    <property type="entry name" value="DUF2975"/>
</dbReference>
<reference evidence="3" key="1">
    <citation type="journal article" date="2019" name="Int. J. Syst. Evol. Microbiol.">
        <title>The Global Catalogue of Microorganisms (GCM) 10K type strain sequencing project: providing services to taxonomists for standard genome sequencing and annotation.</title>
        <authorList>
            <consortium name="The Broad Institute Genomics Platform"/>
            <consortium name="The Broad Institute Genome Sequencing Center for Infectious Disease"/>
            <person name="Wu L."/>
            <person name="Ma J."/>
        </authorList>
    </citation>
    <scope>NUCLEOTIDE SEQUENCE [LARGE SCALE GENOMIC DNA]</scope>
    <source>
        <strain evidence="3">CCM 8895</strain>
    </source>
</reference>
<proteinExistence type="predicted"/>
<dbReference type="Proteomes" id="UP001596186">
    <property type="component" value="Unassembled WGS sequence"/>
</dbReference>
<organism evidence="2 3">
    <name type="scientific">Companilactobacillus baiquanensis</name>
    <dbReference type="NCBI Taxonomy" id="2486005"/>
    <lineage>
        <taxon>Bacteria</taxon>
        <taxon>Bacillati</taxon>
        <taxon>Bacillota</taxon>
        <taxon>Bacilli</taxon>
        <taxon>Lactobacillales</taxon>
        <taxon>Lactobacillaceae</taxon>
        <taxon>Companilactobacillus</taxon>
    </lineage>
</organism>
<feature type="transmembrane region" description="Helical" evidence="1">
    <location>
        <begin position="51"/>
        <end position="70"/>
    </location>
</feature>
<keyword evidence="3" id="KW-1185">Reference proteome</keyword>